<accession>A0A5B7FXW7</accession>
<dbReference type="Proteomes" id="UP000324222">
    <property type="component" value="Unassembled WGS sequence"/>
</dbReference>
<evidence type="ECO:0000313" key="1">
    <source>
        <dbReference type="EMBL" id="MPC49154.1"/>
    </source>
</evidence>
<comment type="caution">
    <text evidence="1">The sequence shown here is derived from an EMBL/GenBank/DDBJ whole genome shotgun (WGS) entry which is preliminary data.</text>
</comment>
<sequence>METEEPYGPLFSLYICLGQAPTLAEVLPLGTGGGGIVDKVVSVGSGRRPRELIIQGPGARRDNFVHIATMSHSLITLILCHYRPSFPLMSHGITIHCSNDMWENKTVKTPAINLLTSIDSS</sequence>
<proteinExistence type="predicted"/>
<protein>
    <submittedName>
        <fullName evidence="1">Uncharacterized protein</fullName>
    </submittedName>
</protein>
<evidence type="ECO:0000313" key="2">
    <source>
        <dbReference type="Proteomes" id="UP000324222"/>
    </source>
</evidence>
<name>A0A5B7FXW7_PORTR</name>
<keyword evidence="2" id="KW-1185">Reference proteome</keyword>
<organism evidence="1 2">
    <name type="scientific">Portunus trituberculatus</name>
    <name type="common">Swimming crab</name>
    <name type="synonym">Neptunus trituberculatus</name>
    <dbReference type="NCBI Taxonomy" id="210409"/>
    <lineage>
        <taxon>Eukaryota</taxon>
        <taxon>Metazoa</taxon>
        <taxon>Ecdysozoa</taxon>
        <taxon>Arthropoda</taxon>
        <taxon>Crustacea</taxon>
        <taxon>Multicrustacea</taxon>
        <taxon>Malacostraca</taxon>
        <taxon>Eumalacostraca</taxon>
        <taxon>Eucarida</taxon>
        <taxon>Decapoda</taxon>
        <taxon>Pleocyemata</taxon>
        <taxon>Brachyura</taxon>
        <taxon>Eubrachyura</taxon>
        <taxon>Portunoidea</taxon>
        <taxon>Portunidae</taxon>
        <taxon>Portuninae</taxon>
        <taxon>Portunus</taxon>
    </lineage>
</organism>
<dbReference type="AlphaFoldDB" id="A0A5B7FXW7"/>
<gene>
    <name evidence="1" type="ORF">E2C01_042949</name>
</gene>
<dbReference type="EMBL" id="VSRR010008701">
    <property type="protein sequence ID" value="MPC49154.1"/>
    <property type="molecule type" value="Genomic_DNA"/>
</dbReference>
<reference evidence="1 2" key="1">
    <citation type="submission" date="2019-05" db="EMBL/GenBank/DDBJ databases">
        <title>Another draft genome of Portunus trituberculatus and its Hox gene families provides insights of decapod evolution.</title>
        <authorList>
            <person name="Jeong J.-H."/>
            <person name="Song I."/>
            <person name="Kim S."/>
            <person name="Choi T."/>
            <person name="Kim D."/>
            <person name="Ryu S."/>
            <person name="Kim W."/>
        </authorList>
    </citation>
    <scope>NUCLEOTIDE SEQUENCE [LARGE SCALE GENOMIC DNA]</scope>
    <source>
        <tissue evidence="1">Muscle</tissue>
    </source>
</reference>